<keyword evidence="1 3" id="KW-0732">Signal</keyword>
<keyword evidence="6" id="KW-1185">Reference proteome</keyword>
<dbReference type="Pfam" id="PF08276">
    <property type="entry name" value="PAN_2"/>
    <property type="match status" value="1"/>
</dbReference>
<dbReference type="InterPro" id="IPR003609">
    <property type="entry name" value="Pan_app"/>
</dbReference>
<evidence type="ECO:0000256" key="3">
    <source>
        <dbReference type="SAM" id="SignalP"/>
    </source>
</evidence>
<evidence type="ECO:0000259" key="4">
    <source>
        <dbReference type="SMART" id="SM00108"/>
    </source>
</evidence>
<protein>
    <submittedName>
        <fullName evidence="5">Non-specific serine/threonine protein kinase</fullName>
        <ecNumber evidence="5">2.7.11.1</ecNumber>
    </submittedName>
</protein>
<keyword evidence="5" id="KW-0418">Kinase</keyword>
<comment type="caution">
    <text evidence="5">The sequence shown here is derived from an EMBL/GenBank/DDBJ whole genome shotgun (WGS) entry which is preliminary data.</text>
</comment>
<feature type="chain" id="PRO_5013708443" evidence="3">
    <location>
        <begin position="28"/>
        <end position="426"/>
    </location>
</feature>
<dbReference type="PANTHER" id="PTHR47976:SF2">
    <property type="entry name" value="RECEPTOR-LIKE SERINE_THREONINE-PROTEIN KINASE"/>
    <property type="match status" value="1"/>
</dbReference>
<dbReference type="Proteomes" id="UP000231279">
    <property type="component" value="Unassembled WGS sequence"/>
</dbReference>
<keyword evidence="5" id="KW-0808">Transferase</keyword>
<organism evidence="5 6">
    <name type="scientific">Handroanthus impetiginosus</name>
    <dbReference type="NCBI Taxonomy" id="429701"/>
    <lineage>
        <taxon>Eukaryota</taxon>
        <taxon>Viridiplantae</taxon>
        <taxon>Streptophyta</taxon>
        <taxon>Embryophyta</taxon>
        <taxon>Tracheophyta</taxon>
        <taxon>Spermatophyta</taxon>
        <taxon>Magnoliopsida</taxon>
        <taxon>eudicotyledons</taxon>
        <taxon>Gunneridae</taxon>
        <taxon>Pentapetalae</taxon>
        <taxon>asterids</taxon>
        <taxon>lamiids</taxon>
        <taxon>Lamiales</taxon>
        <taxon>Bignoniaceae</taxon>
        <taxon>Crescentiina</taxon>
        <taxon>Tabebuia alliance</taxon>
        <taxon>Handroanthus</taxon>
    </lineage>
</organism>
<dbReference type="EC" id="2.7.11.1" evidence="5"/>
<dbReference type="PANTHER" id="PTHR47976">
    <property type="entry name" value="G-TYPE LECTIN S-RECEPTOR-LIKE SERINE/THREONINE-PROTEIN KINASE SD2-5"/>
    <property type="match status" value="1"/>
</dbReference>
<dbReference type="SUPFAM" id="SSF51110">
    <property type="entry name" value="alpha-D-mannose-specific plant lectins"/>
    <property type="match status" value="1"/>
</dbReference>
<dbReference type="AlphaFoldDB" id="A0A2G9I602"/>
<evidence type="ECO:0000313" key="5">
    <source>
        <dbReference type="EMBL" id="PIN25191.1"/>
    </source>
</evidence>
<dbReference type="Gene3D" id="2.90.10.10">
    <property type="entry name" value="Bulb-type lectin domain"/>
    <property type="match status" value="2"/>
</dbReference>
<keyword evidence="5" id="KW-0723">Serine/threonine-protein kinase</keyword>
<feature type="signal peptide" evidence="3">
    <location>
        <begin position="1"/>
        <end position="27"/>
    </location>
</feature>
<evidence type="ECO:0000313" key="6">
    <source>
        <dbReference type="Proteomes" id="UP000231279"/>
    </source>
</evidence>
<dbReference type="Pfam" id="PF01453">
    <property type="entry name" value="B_lectin"/>
    <property type="match status" value="1"/>
</dbReference>
<dbReference type="EMBL" id="NKXS01000293">
    <property type="protein sequence ID" value="PIN25191.1"/>
    <property type="molecule type" value="Genomic_DNA"/>
</dbReference>
<dbReference type="STRING" id="429701.A0A2G9I602"/>
<feature type="domain" description="Bulb-type lectin" evidence="4">
    <location>
        <begin position="30"/>
        <end position="141"/>
    </location>
</feature>
<dbReference type="InterPro" id="IPR051343">
    <property type="entry name" value="G-type_lectin_kinases/EP1-like"/>
</dbReference>
<keyword evidence="2" id="KW-0325">Glycoprotein</keyword>
<dbReference type="CDD" id="cd01098">
    <property type="entry name" value="PAN_AP_plant"/>
    <property type="match status" value="1"/>
</dbReference>
<dbReference type="InterPro" id="IPR001480">
    <property type="entry name" value="Bulb-type_lectin_dom"/>
</dbReference>
<accession>A0A2G9I602</accession>
<gene>
    <name evidence="5" type="ORF">CDL12_02063</name>
</gene>
<dbReference type="SMART" id="SM00108">
    <property type="entry name" value="B_lectin"/>
    <property type="match status" value="1"/>
</dbReference>
<sequence length="426" mass="47840">MTFQAIRFHLIFLILLSPLLSSGLVAGQSDCRITLNSAITAGGNSPPWLSPSGEFAFGFRSPSLNKDLFLLSIWFDKVPELTIAWSKNDHPFVLYDSQGHEIWKAWTGSQRSTCAAMLDSGNFVLITGDPSNYIWESFDMPTDTFLPGQRLPTEGKLTSRQSELNYSNGRFQLRMQRDGNLVLYTIFLPTESVSDAYWASETDLANSSDTQLVFDEAGFIYLERGNKNIFNVTKRPLGSRQDRSRQNYAVDTARGSSAWSVVQTTPEDMCAAVLNDIGSGACGYNSYCVNIDGRPNCFCPDGYSPLDPLDSHRGCRPNFELPSCQENGWESNVEFVEFKELNNTDWPFTDYELQTGPEIDKERCKEFCLRDCLCAAAIYNGNNCWKKRFPLSNGRQSIDVNRIALLKVPKDNVTSTVLKPKIGRRT</sequence>
<name>A0A2G9I602_9LAMI</name>
<evidence type="ECO:0000256" key="2">
    <source>
        <dbReference type="ARBA" id="ARBA00023180"/>
    </source>
</evidence>
<proteinExistence type="predicted"/>
<dbReference type="InterPro" id="IPR036426">
    <property type="entry name" value="Bulb-type_lectin_dom_sf"/>
</dbReference>
<dbReference type="GO" id="GO:0004674">
    <property type="term" value="F:protein serine/threonine kinase activity"/>
    <property type="evidence" value="ECO:0007669"/>
    <property type="project" value="UniProtKB-KW"/>
</dbReference>
<reference evidence="6" key="1">
    <citation type="journal article" date="2018" name="Gigascience">
        <title>Genome assembly of the Pink Ipe (Handroanthus impetiginosus, Bignoniaceae), a highly valued, ecologically keystone Neotropical timber forest tree.</title>
        <authorList>
            <person name="Silva-Junior O.B."/>
            <person name="Grattapaglia D."/>
            <person name="Novaes E."/>
            <person name="Collevatti R.G."/>
        </authorList>
    </citation>
    <scope>NUCLEOTIDE SEQUENCE [LARGE SCALE GENOMIC DNA]</scope>
    <source>
        <strain evidence="6">cv. UFG-1</strain>
    </source>
</reference>
<dbReference type="OrthoDB" id="5857966at2759"/>
<evidence type="ECO:0000256" key="1">
    <source>
        <dbReference type="ARBA" id="ARBA00022729"/>
    </source>
</evidence>